<evidence type="ECO:0000313" key="1">
    <source>
        <dbReference type="EnsemblMetazoa" id="AMAM021210-PA"/>
    </source>
</evidence>
<name>A0A182T7I3_9DIPT</name>
<dbReference type="Pfam" id="PF06477">
    <property type="entry name" value="DUF1091"/>
    <property type="match status" value="1"/>
</dbReference>
<dbReference type="PANTHER" id="PTHR21112">
    <property type="entry name" value="CHEMOSENSORY PROTEIN A 29A-RELATED"/>
    <property type="match status" value="1"/>
</dbReference>
<organism evidence="1 2">
    <name type="scientific">Anopheles maculatus</name>
    <dbReference type="NCBI Taxonomy" id="74869"/>
    <lineage>
        <taxon>Eukaryota</taxon>
        <taxon>Metazoa</taxon>
        <taxon>Ecdysozoa</taxon>
        <taxon>Arthropoda</taxon>
        <taxon>Hexapoda</taxon>
        <taxon>Insecta</taxon>
        <taxon>Pterygota</taxon>
        <taxon>Neoptera</taxon>
        <taxon>Endopterygota</taxon>
        <taxon>Diptera</taxon>
        <taxon>Nematocera</taxon>
        <taxon>Culicoidea</taxon>
        <taxon>Culicidae</taxon>
        <taxon>Anophelinae</taxon>
        <taxon>Anopheles</taxon>
        <taxon>Anopheles maculatus group</taxon>
    </lineage>
</organism>
<keyword evidence="2" id="KW-1185">Reference proteome</keyword>
<evidence type="ECO:0000313" key="2">
    <source>
        <dbReference type="Proteomes" id="UP000075901"/>
    </source>
</evidence>
<sequence>MGNNQFIRSPFRLPMQKVCTFLNTTYRDYREFYRNITNFPDVGTCPMPMQQYYIRNKVLDSKLINNYFQPGLWKVDFMILRVADEHAICSVEILFKVSREDIL</sequence>
<accession>A0A182T7I3</accession>
<protein>
    <submittedName>
        <fullName evidence="1">Uncharacterized protein</fullName>
    </submittedName>
</protein>
<dbReference type="VEuPathDB" id="VectorBase:AMAM021210"/>
<reference evidence="1" key="2">
    <citation type="submission" date="2020-05" db="UniProtKB">
        <authorList>
            <consortium name="EnsemblMetazoa"/>
        </authorList>
    </citation>
    <scope>IDENTIFICATION</scope>
    <source>
        <strain evidence="1">maculatus3</strain>
    </source>
</reference>
<dbReference type="EnsemblMetazoa" id="AMAM021210-RA">
    <property type="protein sequence ID" value="AMAM021210-PA"/>
    <property type="gene ID" value="AMAM021210"/>
</dbReference>
<dbReference type="Proteomes" id="UP000075901">
    <property type="component" value="Unassembled WGS sequence"/>
</dbReference>
<dbReference type="InterPro" id="IPR010512">
    <property type="entry name" value="DUF1091"/>
</dbReference>
<dbReference type="AlphaFoldDB" id="A0A182T7I3"/>
<dbReference type="PANTHER" id="PTHR21112:SF0">
    <property type="entry name" value="CHEMOSENSORY PROTEIN A 29A-RELATED"/>
    <property type="match status" value="1"/>
</dbReference>
<proteinExistence type="predicted"/>
<reference evidence="2" key="1">
    <citation type="submission" date="2013-09" db="EMBL/GenBank/DDBJ databases">
        <title>The Genome Sequence of Anopheles maculatus species B.</title>
        <authorList>
            <consortium name="The Broad Institute Genomics Platform"/>
            <person name="Neafsey D.E."/>
            <person name="Besansky N."/>
            <person name="Howell P."/>
            <person name="Walton C."/>
            <person name="Young S.K."/>
            <person name="Zeng Q."/>
            <person name="Gargeya S."/>
            <person name="Fitzgerald M."/>
            <person name="Haas B."/>
            <person name="Abouelleil A."/>
            <person name="Allen A.W."/>
            <person name="Alvarado L."/>
            <person name="Arachchi H.M."/>
            <person name="Berlin A.M."/>
            <person name="Chapman S.B."/>
            <person name="Gainer-Dewar J."/>
            <person name="Goldberg J."/>
            <person name="Griggs A."/>
            <person name="Gujja S."/>
            <person name="Hansen M."/>
            <person name="Howarth C."/>
            <person name="Imamovic A."/>
            <person name="Ireland A."/>
            <person name="Larimer J."/>
            <person name="McCowan C."/>
            <person name="Murphy C."/>
            <person name="Pearson M."/>
            <person name="Poon T.W."/>
            <person name="Priest M."/>
            <person name="Roberts A."/>
            <person name="Saif S."/>
            <person name="Shea T."/>
            <person name="Sisk P."/>
            <person name="Sykes S."/>
            <person name="Wortman J."/>
            <person name="Nusbaum C."/>
            <person name="Birren B."/>
        </authorList>
    </citation>
    <scope>NUCLEOTIDE SEQUENCE [LARGE SCALE GENOMIC DNA]</scope>
    <source>
        <strain evidence="2">maculatus3</strain>
    </source>
</reference>